<dbReference type="AlphaFoldDB" id="A0A835PJ94"/>
<keyword evidence="1" id="KW-1133">Transmembrane helix</keyword>
<gene>
    <name evidence="2" type="ORF">HPP92_024217</name>
</gene>
<proteinExistence type="predicted"/>
<comment type="caution">
    <text evidence="2">The sequence shown here is derived from an EMBL/GenBank/DDBJ whole genome shotgun (WGS) entry which is preliminary data.</text>
</comment>
<feature type="transmembrane region" description="Helical" evidence="1">
    <location>
        <begin position="62"/>
        <end position="82"/>
    </location>
</feature>
<keyword evidence="1" id="KW-0472">Membrane</keyword>
<keyword evidence="3" id="KW-1185">Reference proteome</keyword>
<reference evidence="2 3" key="1">
    <citation type="journal article" date="2020" name="Nat. Food">
        <title>A phased Vanilla planifolia genome enables genetic improvement of flavour and production.</title>
        <authorList>
            <person name="Hasing T."/>
            <person name="Tang H."/>
            <person name="Brym M."/>
            <person name="Khazi F."/>
            <person name="Huang T."/>
            <person name="Chambers A.H."/>
        </authorList>
    </citation>
    <scope>NUCLEOTIDE SEQUENCE [LARGE SCALE GENOMIC DNA]</scope>
    <source>
        <tissue evidence="2">Leaf</tissue>
    </source>
</reference>
<dbReference type="Proteomes" id="UP000636800">
    <property type="component" value="Chromosome 13"/>
</dbReference>
<evidence type="ECO:0000256" key="1">
    <source>
        <dbReference type="SAM" id="Phobius"/>
    </source>
</evidence>
<sequence>MHLISKNKEKYIRNSAHRYKLLCATNKISIIPLTKVVFLSTGQPHAQEEKMGLVRINSQTRALGFFLFLFLLNVTKHVLCMFRGLSTLGLVLNAHFCQLIFPKEELC</sequence>
<evidence type="ECO:0000313" key="2">
    <source>
        <dbReference type="EMBL" id="KAG0454925.1"/>
    </source>
</evidence>
<dbReference type="EMBL" id="JADCNL010000013">
    <property type="protein sequence ID" value="KAG0454925.1"/>
    <property type="molecule type" value="Genomic_DNA"/>
</dbReference>
<keyword evidence="1" id="KW-0812">Transmembrane</keyword>
<dbReference type="OrthoDB" id="297375at2759"/>
<evidence type="ECO:0000313" key="3">
    <source>
        <dbReference type="Proteomes" id="UP000636800"/>
    </source>
</evidence>
<name>A0A835PJ94_VANPL</name>
<organism evidence="2 3">
    <name type="scientific">Vanilla planifolia</name>
    <name type="common">Vanilla</name>
    <dbReference type="NCBI Taxonomy" id="51239"/>
    <lineage>
        <taxon>Eukaryota</taxon>
        <taxon>Viridiplantae</taxon>
        <taxon>Streptophyta</taxon>
        <taxon>Embryophyta</taxon>
        <taxon>Tracheophyta</taxon>
        <taxon>Spermatophyta</taxon>
        <taxon>Magnoliopsida</taxon>
        <taxon>Liliopsida</taxon>
        <taxon>Asparagales</taxon>
        <taxon>Orchidaceae</taxon>
        <taxon>Vanilloideae</taxon>
        <taxon>Vanilleae</taxon>
        <taxon>Vanilla</taxon>
    </lineage>
</organism>
<protein>
    <submittedName>
        <fullName evidence="2">Uncharacterized protein</fullName>
    </submittedName>
</protein>
<accession>A0A835PJ94</accession>